<evidence type="ECO:0000313" key="2">
    <source>
        <dbReference type="EMBL" id="CAI4033505.1"/>
    </source>
</evidence>
<feature type="transmembrane region" description="Helical" evidence="1">
    <location>
        <begin position="53"/>
        <end position="73"/>
    </location>
</feature>
<sequence>MSTSHHDEVPGMKPWGWMVQYGVGMLLALLLATLLGNIALFKQTSLAGTGLKAAHLVQFIGYGGALLLCWLLGRRIAADPPFAGAWMPCLRELVLPVTALIVSAGAYPVALLVLKPFFNSTAKSLYNWIFVLGITGVAIWLTAAWFLKAAPLVPSVQAESGKRVKKAA</sequence>
<dbReference type="EMBL" id="OX365700">
    <property type="protein sequence ID" value="CAI4033505.1"/>
    <property type="molecule type" value="Genomic_DNA"/>
</dbReference>
<organism evidence="2 3">
    <name type="scientific">Nitrospira tepida</name>
    <dbReference type="NCBI Taxonomy" id="2973512"/>
    <lineage>
        <taxon>Bacteria</taxon>
        <taxon>Pseudomonadati</taxon>
        <taxon>Nitrospirota</taxon>
        <taxon>Nitrospiria</taxon>
        <taxon>Nitrospirales</taxon>
        <taxon>Nitrospiraceae</taxon>
        <taxon>Nitrospira</taxon>
    </lineage>
</organism>
<gene>
    <name evidence="2" type="ORF">DNFV4_03942</name>
</gene>
<proteinExistence type="predicted"/>
<feature type="transmembrane region" description="Helical" evidence="1">
    <location>
        <begin position="20"/>
        <end position="41"/>
    </location>
</feature>
<name>A0AA86N2G7_9BACT</name>
<dbReference type="Proteomes" id="UP001179121">
    <property type="component" value="Chromosome"/>
</dbReference>
<reference evidence="2" key="1">
    <citation type="submission" date="2022-10" db="EMBL/GenBank/DDBJ databases">
        <authorList>
            <person name="Koch H."/>
        </authorList>
    </citation>
    <scope>NUCLEOTIDE SEQUENCE</scope>
    <source>
        <strain evidence="2">DNF</strain>
    </source>
</reference>
<keyword evidence="1" id="KW-0472">Membrane</keyword>
<evidence type="ECO:0000256" key="1">
    <source>
        <dbReference type="SAM" id="Phobius"/>
    </source>
</evidence>
<protein>
    <submittedName>
        <fullName evidence="2">Zinc ribbon domain-containing protein</fullName>
    </submittedName>
</protein>
<dbReference type="AlphaFoldDB" id="A0AA86N2G7"/>
<keyword evidence="3" id="KW-1185">Reference proteome</keyword>
<feature type="transmembrane region" description="Helical" evidence="1">
    <location>
        <begin position="126"/>
        <end position="147"/>
    </location>
</feature>
<dbReference type="KEGG" id="nti:DNFV4_03942"/>
<accession>A0AA86N2G7</accession>
<dbReference type="RefSeq" id="WP_289270774.1">
    <property type="nucleotide sequence ID" value="NZ_OX365700.1"/>
</dbReference>
<keyword evidence="1" id="KW-1133">Transmembrane helix</keyword>
<keyword evidence="1" id="KW-0812">Transmembrane</keyword>
<evidence type="ECO:0000313" key="3">
    <source>
        <dbReference type="Proteomes" id="UP001179121"/>
    </source>
</evidence>
<feature type="transmembrane region" description="Helical" evidence="1">
    <location>
        <begin position="93"/>
        <end position="114"/>
    </location>
</feature>